<sequence>MTALTAPGIAARRRPGLTLALLAFAQLIVSIDYNIVYVAPPEIGSDLGFSAQSLQWVISAYAVAFGGFLLLAGGGAAIVAVANSGLSAAPSPTAVTGGLQTTIAVAGIALTALVALRLRGPR</sequence>
<evidence type="ECO:0000313" key="3">
    <source>
        <dbReference type="Proteomes" id="UP001595698"/>
    </source>
</evidence>
<dbReference type="InterPro" id="IPR036259">
    <property type="entry name" value="MFS_trans_sf"/>
</dbReference>
<keyword evidence="1" id="KW-1133">Transmembrane helix</keyword>
<dbReference type="RefSeq" id="WP_386189932.1">
    <property type="nucleotide sequence ID" value="NZ_JBHSBC010000012.1"/>
</dbReference>
<keyword evidence="1" id="KW-0812">Transmembrane</keyword>
<keyword evidence="3" id="KW-1185">Reference proteome</keyword>
<name>A0ABV8F178_9ACTN</name>
<dbReference type="SUPFAM" id="SSF103473">
    <property type="entry name" value="MFS general substrate transporter"/>
    <property type="match status" value="1"/>
</dbReference>
<comment type="caution">
    <text evidence="2">The sequence shown here is derived from an EMBL/GenBank/DDBJ whole genome shotgun (WGS) entry which is preliminary data.</text>
</comment>
<keyword evidence="1" id="KW-0472">Membrane</keyword>
<dbReference type="EMBL" id="JBHSBC010000012">
    <property type="protein sequence ID" value="MFC3981067.1"/>
    <property type="molecule type" value="Genomic_DNA"/>
</dbReference>
<evidence type="ECO:0000313" key="2">
    <source>
        <dbReference type="EMBL" id="MFC3981067.1"/>
    </source>
</evidence>
<reference evidence="3" key="1">
    <citation type="journal article" date="2019" name="Int. J. Syst. Evol. Microbiol.">
        <title>The Global Catalogue of Microorganisms (GCM) 10K type strain sequencing project: providing services to taxonomists for standard genome sequencing and annotation.</title>
        <authorList>
            <consortium name="The Broad Institute Genomics Platform"/>
            <consortium name="The Broad Institute Genome Sequencing Center for Infectious Disease"/>
            <person name="Wu L."/>
            <person name="Ma J."/>
        </authorList>
    </citation>
    <scope>NUCLEOTIDE SEQUENCE [LARGE SCALE GENOMIC DNA]</scope>
    <source>
        <strain evidence="3">TBRC 7912</strain>
    </source>
</reference>
<evidence type="ECO:0008006" key="4">
    <source>
        <dbReference type="Google" id="ProtNLM"/>
    </source>
</evidence>
<proteinExistence type="predicted"/>
<feature type="transmembrane region" description="Helical" evidence="1">
    <location>
        <begin position="60"/>
        <end position="82"/>
    </location>
</feature>
<feature type="transmembrane region" description="Helical" evidence="1">
    <location>
        <begin position="20"/>
        <end position="39"/>
    </location>
</feature>
<dbReference type="Proteomes" id="UP001595698">
    <property type="component" value="Unassembled WGS sequence"/>
</dbReference>
<dbReference type="Gene3D" id="1.20.1720.10">
    <property type="entry name" value="Multidrug resistance protein D"/>
    <property type="match status" value="1"/>
</dbReference>
<protein>
    <recommendedName>
        <fullName evidence="4">MFS transporter</fullName>
    </recommendedName>
</protein>
<organism evidence="2 3">
    <name type="scientific">Streptosporangium jomthongense</name>
    <dbReference type="NCBI Taxonomy" id="1193683"/>
    <lineage>
        <taxon>Bacteria</taxon>
        <taxon>Bacillati</taxon>
        <taxon>Actinomycetota</taxon>
        <taxon>Actinomycetes</taxon>
        <taxon>Streptosporangiales</taxon>
        <taxon>Streptosporangiaceae</taxon>
        <taxon>Streptosporangium</taxon>
    </lineage>
</organism>
<feature type="transmembrane region" description="Helical" evidence="1">
    <location>
        <begin position="94"/>
        <end position="116"/>
    </location>
</feature>
<evidence type="ECO:0000256" key="1">
    <source>
        <dbReference type="SAM" id="Phobius"/>
    </source>
</evidence>
<gene>
    <name evidence="2" type="ORF">ACFOYY_13100</name>
</gene>
<accession>A0ABV8F178</accession>